<gene>
    <name evidence="2" type="ORF">Tco_0856830</name>
</gene>
<keyword evidence="3" id="KW-1185">Reference proteome</keyword>
<dbReference type="Proteomes" id="UP001151760">
    <property type="component" value="Unassembled WGS sequence"/>
</dbReference>
<keyword evidence="2" id="KW-0548">Nucleotidyltransferase</keyword>
<dbReference type="GO" id="GO:0003964">
    <property type="term" value="F:RNA-directed DNA polymerase activity"/>
    <property type="evidence" value="ECO:0007669"/>
    <property type="project" value="UniProtKB-KW"/>
</dbReference>
<keyword evidence="2" id="KW-0808">Transferase</keyword>
<dbReference type="InterPro" id="IPR021109">
    <property type="entry name" value="Peptidase_aspartic_dom_sf"/>
</dbReference>
<proteinExistence type="predicted"/>
<dbReference type="Gene3D" id="2.40.70.10">
    <property type="entry name" value="Acid Proteases"/>
    <property type="match status" value="1"/>
</dbReference>
<reference evidence="2" key="1">
    <citation type="journal article" date="2022" name="Int. J. Mol. Sci.">
        <title>Draft Genome of Tanacetum Coccineum: Genomic Comparison of Closely Related Tanacetum-Family Plants.</title>
        <authorList>
            <person name="Yamashiro T."/>
            <person name="Shiraishi A."/>
            <person name="Nakayama K."/>
            <person name="Satake H."/>
        </authorList>
    </citation>
    <scope>NUCLEOTIDE SEQUENCE</scope>
</reference>
<feature type="region of interest" description="Disordered" evidence="1">
    <location>
        <begin position="211"/>
        <end position="243"/>
    </location>
</feature>
<comment type="caution">
    <text evidence="2">The sequence shown here is derived from an EMBL/GenBank/DDBJ whole genome shotgun (WGS) entry which is preliminary data.</text>
</comment>
<dbReference type="PANTHER" id="PTHR33067">
    <property type="entry name" value="RNA-DIRECTED DNA POLYMERASE-RELATED"/>
    <property type="match status" value="1"/>
</dbReference>
<feature type="region of interest" description="Disordered" evidence="1">
    <location>
        <begin position="278"/>
        <end position="305"/>
    </location>
</feature>
<dbReference type="EMBL" id="BQNB010012936">
    <property type="protein sequence ID" value="GJT09788.1"/>
    <property type="molecule type" value="Genomic_DNA"/>
</dbReference>
<evidence type="ECO:0000256" key="1">
    <source>
        <dbReference type="SAM" id="MobiDB-lite"/>
    </source>
</evidence>
<protein>
    <submittedName>
        <fullName evidence="2">Reverse transcriptase domain-containing protein</fullName>
    </submittedName>
</protein>
<evidence type="ECO:0000313" key="3">
    <source>
        <dbReference type="Proteomes" id="UP001151760"/>
    </source>
</evidence>
<dbReference type="PANTHER" id="PTHR33067:SF9">
    <property type="entry name" value="RNA-DIRECTED DNA POLYMERASE"/>
    <property type="match status" value="1"/>
</dbReference>
<sequence length="576" mass="65784">MFDRLIGEIKGFTQQHHESLVDAIKDLLRSCHGHGLGIGTIIQIFYHGIDETTQAILDAGGIFLYKSPNEAHRLLEDRVLLKLDWSKEKKAKPIRKTVALAESEEHSPLLEKMEALTTRIDSQFKEDSRRKKQIMPPEDIEEDIKEIIMVEILEFGAIVNHTIVMKTETQTLAANDFVKNQFYNLKTKVEHGQKNHQAAIQDLETKFGRISDHQSSRPMGTLPSNTQTNLKPSTSNDKLYRPSPAQNEHVNVVFIRSGKTYDPLVNPNAKPAVFLDDSEDEADEVEKEVEPLPRKPTHADPPPLIAYKPKNLYPQCLHKEKMEARYAKFLDMIKEVRINVPLVDVLAGMPNYGKFLKDIVSNKSKIEQIFAAFLTEEFSTILQNKLPPKLRDPRIFLIPFKLTNSVEYLALTDLDASINLMPYSLYTALSGTTLKPTRMSFRLANHTYQYPMGVAENIIVQVGKFVFHVDFVILQMEEDDRVPLILGRPFLHTADAIIRVKNKELNLGIGEDRETFLIDKAMQHSHLNDDTCFRMDVIDEVTEDELDALLNDSKFLSTSEKISETPLDKEFEEFMT</sequence>
<dbReference type="CDD" id="cd00303">
    <property type="entry name" value="retropepsin_like"/>
    <property type="match status" value="1"/>
</dbReference>
<feature type="compositionally biased region" description="Polar residues" evidence="1">
    <location>
        <begin position="216"/>
        <end position="237"/>
    </location>
</feature>
<reference evidence="2" key="2">
    <citation type="submission" date="2022-01" db="EMBL/GenBank/DDBJ databases">
        <authorList>
            <person name="Yamashiro T."/>
            <person name="Shiraishi A."/>
            <person name="Satake H."/>
            <person name="Nakayama K."/>
        </authorList>
    </citation>
    <scope>NUCLEOTIDE SEQUENCE</scope>
</reference>
<name>A0ABQ5B5K5_9ASTR</name>
<accession>A0ABQ5B5K5</accession>
<organism evidence="2 3">
    <name type="scientific">Tanacetum coccineum</name>
    <dbReference type="NCBI Taxonomy" id="301880"/>
    <lineage>
        <taxon>Eukaryota</taxon>
        <taxon>Viridiplantae</taxon>
        <taxon>Streptophyta</taxon>
        <taxon>Embryophyta</taxon>
        <taxon>Tracheophyta</taxon>
        <taxon>Spermatophyta</taxon>
        <taxon>Magnoliopsida</taxon>
        <taxon>eudicotyledons</taxon>
        <taxon>Gunneridae</taxon>
        <taxon>Pentapetalae</taxon>
        <taxon>asterids</taxon>
        <taxon>campanulids</taxon>
        <taxon>Asterales</taxon>
        <taxon>Asteraceae</taxon>
        <taxon>Asteroideae</taxon>
        <taxon>Anthemideae</taxon>
        <taxon>Anthemidinae</taxon>
        <taxon>Tanacetum</taxon>
    </lineage>
</organism>
<keyword evidence="2" id="KW-0695">RNA-directed DNA polymerase</keyword>
<feature type="compositionally biased region" description="Acidic residues" evidence="1">
    <location>
        <begin position="278"/>
        <end position="287"/>
    </location>
</feature>
<evidence type="ECO:0000313" key="2">
    <source>
        <dbReference type="EMBL" id="GJT09788.1"/>
    </source>
</evidence>